<keyword evidence="1" id="KW-0472">Membrane</keyword>
<protein>
    <submittedName>
        <fullName evidence="3">M23 family metallopeptidase</fullName>
    </submittedName>
</protein>
<dbReference type="CDD" id="cd00118">
    <property type="entry name" value="LysM"/>
    <property type="match status" value="2"/>
</dbReference>
<reference evidence="3 4" key="1">
    <citation type="journal article" date="2020" name="Biotechnol. Biofuels">
        <title>New insights from the biogas microbiome by comprehensive genome-resolved metagenomics of nearly 1600 species originating from multiple anaerobic digesters.</title>
        <authorList>
            <person name="Campanaro S."/>
            <person name="Treu L."/>
            <person name="Rodriguez-R L.M."/>
            <person name="Kovalovszki A."/>
            <person name="Ziels R.M."/>
            <person name="Maus I."/>
            <person name="Zhu X."/>
            <person name="Kougias P.G."/>
            <person name="Basile A."/>
            <person name="Luo G."/>
            <person name="Schluter A."/>
            <person name="Konstantinidis K.T."/>
            <person name="Angelidaki I."/>
        </authorList>
    </citation>
    <scope>NUCLEOTIDE SEQUENCE [LARGE SCALE GENOMIC DNA]</scope>
    <source>
        <strain evidence="3">AS19jrsBPTG_9</strain>
    </source>
</reference>
<dbReference type="InterPro" id="IPR011055">
    <property type="entry name" value="Dup_hybrid_motif"/>
</dbReference>
<dbReference type="SMART" id="SM00257">
    <property type="entry name" value="LysM"/>
    <property type="match status" value="2"/>
</dbReference>
<dbReference type="SUPFAM" id="SSF51261">
    <property type="entry name" value="Duplicated hybrid motif"/>
    <property type="match status" value="1"/>
</dbReference>
<dbReference type="InterPro" id="IPR016047">
    <property type="entry name" value="M23ase_b-sheet_dom"/>
</dbReference>
<dbReference type="Gene3D" id="3.10.350.10">
    <property type="entry name" value="LysM domain"/>
    <property type="match status" value="2"/>
</dbReference>
<dbReference type="PANTHER" id="PTHR21666">
    <property type="entry name" value="PEPTIDASE-RELATED"/>
    <property type="match status" value="1"/>
</dbReference>
<evidence type="ECO:0000256" key="1">
    <source>
        <dbReference type="SAM" id="Phobius"/>
    </source>
</evidence>
<name>A0A847VCT4_9BACT</name>
<proteinExistence type="predicted"/>
<dbReference type="EMBL" id="JAAZIL010000004">
    <property type="protein sequence ID" value="NLZ24147.1"/>
    <property type="molecule type" value="Genomic_DNA"/>
</dbReference>
<dbReference type="PANTHER" id="PTHR21666:SF270">
    <property type="entry name" value="MUREIN HYDROLASE ACTIVATOR ENVC"/>
    <property type="match status" value="1"/>
</dbReference>
<dbReference type="AlphaFoldDB" id="A0A847VCT4"/>
<accession>A0A847VCT4</accession>
<sequence length="450" mass="49767">MENQSKRQNIHGLSFKDLSEDFLSYREEDFIFLDEDISVKKELGGLQRVVDGVVERYNTKRGVLAFVFDLSKYTVSRLKVVWILVSVLFELVLRQFDFVKQNIVKRMFWGRGSFLKYAIETAIVVVAFILVLSYIYRTPTIISANTEDINYISVAESDILAMNATLNTAIPKDRGRRGTEKYIVMHGDTLSTIAEKYEVSVTTVKWANNLSSDLVKPGQELEIPPADGVLITVKKGDTLSSLAKKYTGNEQAIADFNWLEYPFTLVQGAELFIPDGRMPEPPKPVIAKAPKTYISGSTNPTSSASSYVDPNVGRFLKWPVASKGAKISQYYRGTLHRGIDIADNSLPNILAAAGGKIIFAGCAGYCPALGSTYGGSSYGWAIQIDHGNGYTTWYAHLKNIYVRTGQSVSAGQSIGQMGSTGRSTGPHLHFELRKGAAYGTQINPLLYSNW</sequence>
<gene>
    <name evidence="3" type="ORF">GX888_00120</name>
</gene>
<organism evidence="3 4">
    <name type="scientific">Candidatus Dojkabacteria bacterium</name>
    <dbReference type="NCBI Taxonomy" id="2099670"/>
    <lineage>
        <taxon>Bacteria</taxon>
        <taxon>Candidatus Dojkabacteria</taxon>
    </lineage>
</organism>
<feature type="domain" description="LysM" evidence="2">
    <location>
        <begin position="229"/>
        <end position="273"/>
    </location>
</feature>
<dbReference type="Gene3D" id="2.70.70.10">
    <property type="entry name" value="Glucose Permease (Domain IIA)"/>
    <property type="match status" value="1"/>
</dbReference>
<evidence type="ECO:0000259" key="2">
    <source>
        <dbReference type="PROSITE" id="PS51782"/>
    </source>
</evidence>
<dbReference type="InterPro" id="IPR036779">
    <property type="entry name" value="LysM_dom_sf"/>
</dbReference>
<dbReference type="Pfam" id="PF01476">
    <property type="entry name" value="LysM"/>
    <property type="match status" value="2"/>
</dbReference>
<dbReference type="PROSITE" id="PS51782">
    <property type="entry name" value="LYSM"/>
    <property type="match status" value="2"/>
</dbReference>
<feature type="transmembrane region" description="Helical" evidence="1">
    <location>
        <begin position="114"/>
        <end position="136"/>
    </location>
</feature>
<dbReference type="Pfam" id="PF01551">
    <property type="entry name" value="Peptidase_M23"/>
    <property type="match status" value="1"/>
</dbReference>
<dbReference type="GO" id="GO:0004222">
    <property type="term" value="F:metalloendopeptidase activity"/>
    <property type="evidence" value="ECO:0007669"/>
    <property type="project" value="TreeGrafter"/>
</dbReference>
<keyword evidence="1" id="KW-0812">Transmembrane</keyword>
<keyword evidence="1" id="KW-1133">Transmembrane helix</keyword>
<dbReference type="InterPro" id="IPR050570">
    <property type="entry name" value="Cell_wall_metabolism_enzyme"/>
</dbReference>
<dbReference type="Proteomes" id="UP000564033">
    <property type="component" value="Unassembled WGS sequence"/>
</dbReference>
<evidence type="ECO:0000313" key="3">
    <source>
        <dbReference type="EMBL" id="NLZ24147.1"/>
    </source>
</evidence>
<comment type="caution">
    <text evidence="3">The sequence shown here is derived from an EMBL/GenBank/DDBJ whole genome shotgun (WGS) entry which is preliminary data.</text>
</comment>
<dbReference type="InterPro" id="IPR018392">
    <property type="entry name" value="LysM"/>
</dbReference>
<evidence type="ECO:0000313" key="4">
    <source>
        <dbReference type="Proteomes" id="UP000564033"/>
    </source>
</evidence>
<feature type="domain" description="LysM" evidence="2">
    <location>
        <begin position="180"/>
        <end position="223"/>
    </location>
</feature>
<dbReference type="CDD" id="cd12797">
    <property type="entry name" value="M23_peptidase"/>
    <property type="match status" value="1"/>
</dbReference>